<evidence type="ECO:0000259" key="8">
    <source>
        <dbReference type="Pfam" id="PF22740"/>
    </source>
</evidence>
<dbReference type="NCBIfam" id="NF003828">
    <property type="entry name" value="PRK05416.1"/>
    <property type="match status" value="1"/>
</dbReference>
<organism evidence="9 10">
    <name type="scientific">Thermus scotoductus</name>
    <dbReference type="NCBI Taxonomy" id="37636"/>
    <lineage>
        <taxon>Bacteria</taxon>
        <taxon>Thermotogati</taxon>
        <taxon>Deinococcota</taxon>
        <taxon>Deinococci</taxon>
        <taxon>Thermales</taxon>
        <taxon>Thermaceae</taxon>
        <taxon>Thermus</taxon>
    </lineage>
</organism>
<dbReference type="InterPro" id="IPR053931">
    <property type="entry name" value="RapZ_C"/>
</dbReference>
<proteinExistence type="inferred from homology"/>
<keyword evidence="5" id="KW-0472">Membrane</keyword>
<dbReference type="AlphaFoldDB" id="A0A430RSN2"/>
<evidence type="ECO:0000256" key="2">
    <source>
        <dbReference type="ARBA" id="ARBA00022840"/>
    </source>
</evidence>
<keyword evidence="5" id="KW-0812">Transmembrane</keyword>
<dbReference type="HAMAP" id="MF_00636">
    <property type="entry name" value="RapZ_like"/>
    <property type="match status" value="1"/>
</dbReference>
<evidence type="ECO:0000256" key="1">
    <source>
        <dbReference type="ARBA" id="ARBA00022741"/>
    </source>
</evidence>
<evidence type="ECO:0000256" key="4">
    <source>
        <dbReference type="HAMAP-Rule" id="MF_00636"/>
    </source>
</evidence>
<protein>
    <submittedName>
        <fullName evidence="9">RNase adapter RapZ</fullName>
    </submittedName>
</protein>
<dbReference type="Pfam" id="PF02517">
    <property type="entry name" value="Rce1-like"/>
    <property type="match status" value="1"/>
</dbReference>
<gene>
    <name evidence="9" type="ORF">CSW40_10900</name>
</gene>
<feature type="domain" description="RapZ C-terminal" evidence="8">
    <location>
        <begin position="271"/>
        <end position="386"/>
    </location>
</feature>
<sequence>MEIGFFWGLWHAPLILTGHNYPREPLLGVPMMILFTLALTPALLWVREKGGSILAPALLHGTLNAIAGLSLILVERTHDLLIGVVGLPGLFLFGAPTPNEPPFPLQPLAEEAGIVKGMRFLVLTGLSGAGKTTARGYLEDLGYFMVDNLPPSLWEALLQELSRRGVERAGVVLDARALAFFGDLERVLDQLKPTVVYLEARPEVLLRRYNLTRRVHPLGAGNLMREIGEERRILGPLRARAHLVLDTSELSPRALKDALVLFLGEEAGFLLRLISFGFKWGPPQEADLVLDVRPLPNPHYDPTLKPKTGLDLEVQAYVFREEYEPYYRALLAVVGLAAEGAQKEGRAFYTVAVGCTGGRHRSVAVAERLAEELSSRFRVEVSHRDVDKEE</sequence>
<dbReference type="SUPFAM" id="SSF52540">
    <property type="entry name" value="P-loop containing nucleoside triphosphate hydrolases"/>
    <property type="match status" value="1"/>
</dbReference>
<evidence type="ECO:0000313" key="9">
    <source>
        <dbReference type="EMBL" id="RTH22398.1"/>
    </source>
</evidence>
<feature type="binding site" evidence="4">
    <location>
        <begin position="174"/>
        <end position="177"/>
    </location>
    <ligand>
        <name>GTP</name>
        <dbReference type="ChEBI" id="CHEBI:37565"/>
    </ligand>
</feature>
<dbReference type="InterPro" id="IPR053930">
    <property type="entry name" value="RapZ-like_N"/>
</dbReference>
<accession>A0A430RSN2</accession>
<feature type="domain" description="CAAX prenyl protease 2/Lysostaphin resistance protein A-like" evidence="6">
    <location>
        <begin position="4"/>
        <end position="66"/>
    </location>
</feature>
<dbReference type="InterPro" id="IPR005337">
    <property type="entry name" value="RapZ-like"/>
</dbReference>
<name>A0A430RSN2_THESC</name>
<evidence type="ECO:0000313" key="10">
    <source>
        <dbReference type="Proteomes" id="UP000286712"/>
    </source>
</evidence>
<dbReference type="GO" id="GO:0004175">
    <property type="term" value="F:endopeptidase activity"/>
    <property type="evidence" value="ECO:0007669"/>
    <property type="project" value="UniProtKB-ARBA"/>
</dbReference>
<keyword evidence="2 4" id="KW-0067">ATP-binding</keyword>
<keyword evidence="5" id="KW-1133">Transmembrane helix</keyword>
<feature type="binding site" evidence="4">
    <location>
        <begin position="125"/>
        <end position="132"/>
    </location>
    <ligand>
        <name>ATP</name>
        <dbReference type="ChEBI" id="CHEBI:30616"/>
    </ligand>
</feature>
<dbReference type="PANTHER" id="PTHR30448:SF0">
    <property type="entry name" value="RNASE ADAPTER PROTEIN RAPZ"/>
    <property type="match status" value="1"/>
</dbReference>
<evidence type="ECO:0000259" key="7">
    <source>
        <dbReference type="Pfam" id="PF03668"/>
    </source>
</evidence>
<dbReference type="Proteomes" id="UP000286712">
    <property type="component" value="Unassembled WGS sequence"/>
</dbReference>
<reference evidence="9 10" key="1">
    <citation type="journal article" date="2019" name="Extremophiles">
        <title>Biogeography of thermophiles and predominance of Thermus scotoductus in domestic water heaters.</title>
        <authorList>
            <person name="Wilpiszeski R.L."/>
            <person name="Zhang Z."/>
            <person name="House C.H."/>
        </authorList>
    </citation>
    <scope>NUCLEOTIDE SEQUENCE [LARGE SCALE GENOMIC DNA]</scope>
    <source>
        <strain evidence="9 10">27_S27</strain>
    </source>
</reference>
<dbReference type="EMBL" id="PELW01000371">
    <property type="protein sequence ID" value="RTH22398.1"/>
    <property type="molecule type" value="Genomic_DNA"/>
</dbReference>
<dbReference type="Pfam" id="PF03668">
    <property type="entry name" value="RapZ-like_N"/>
    <property type="match status" value="1"/>
</dbReference>
<dbReference type="InterPro" id="IPR003675">
    <property type="entry name" value="Rce1/LyrA-like_dom"/>
</dbReference>
<comment type="caution">
    <text evidence="9">The sequence shown here is derived from an EMBL/GenBank/DDBJ whole genome shotgun (WGS) entry which is preliminary data.</text>
</comment>
<feature type="transmembrane region" description="Helical" evidence="5">
    <location>
        <begin position="53"/>
        <end position="74"/>
    </location>
</feature>
<evidence type="ECO:0000256" key="5">
    <source>
        <dbReference type="SAM" id="Phobius"/>
    </source>
</evidence>
<dbReference type="GO" id="GO:0005524">
    <property type="term" value="F:ATP binding"/>
    <property type="evidence" value="ECO:0007669"/>
    <property type="project" value="UniProtKB-UniRule"/>
</dbReference>
<dbReference type="GO" id="GO:0005525">
    <property type="term" value="F:GTP binding"/>
    <property type="evidence" value="ECO:0007669"/>
    <property type="project" value="UniProtKB-UniRule"/>
</dbReference>
<evidence type="ECO:0000259" key="6">
    <source>
        <dbReference type="Pfam" id="PF02517"/>
    </source>
</evidence>
<keyword evidence="1 4" id="KW-0547">Nucleotide-binding</keyword>
<feature type="transmembrane region" description="Helical" evidence="5">
    <location>
        <begin position="26"/>
        <end position="46"/>
    </location>
</feature>
<dbReference type="Pfam" id="PF22740">
    <property type="entry name" value="PapZ_C"/>
    <property type="match status" value="1"/>
</dbReference>
<dbReference type="PANTHER" id="PTHR30448">
    <property type="entry name" value="RNASE ADAPTER PROTEIN RAPZ"/>
    <property type="match status" value="1"/>
</dbReference>
<feature type="domain" description="RapZ-like N-terminal" evidence="7">
    <location>
        <begin position="118"/>
        <end position="264"/>
    </location>
</feature>
<dbReference type="GO" id="GO:0080120">
    <property type="term" value="P:CAAX-box protein maturation"/>
    <property type="evidence" value="ECO:0007669"/>
    <property type="project" value="UniProtKB-ARBA"/>
</dbReference>
<evidence type="ECO:0000256" key="3">
    <source>
        <dbReference type="ARBA" id="ARBA00023134"/>
    </source>
</evidence>
<dbReference type="InterPro" id="IPR027417">
    <property type="entry name" value="P-loop_NTPase"/>
</dbReference>
<keyword evidence="3 4" id="KW-0342">GTP-binding</keyword>